<evidence type="ECO:0000313" key="1">
    <source>
        <dbReference type="EMBL" id="KAK1735283.1"/>
    </source>
</evidence>
<reference evidence="1" key="1">
    <citation type="submission" date="2023-06" db="EMBL/GenBank/DDBJ databases">
        <title>Survivors Of The Sea: Transcriptome response of Skeletonema marinoi to long-term dormancy.</title>
        <authorList>
            <person name="Pinder M.I.M."/>
            <person name="Kourtchenko O."/>
            <person name="Robertson E.K."/>
            <person name="Larsson T."/>
            <person name="Maumus F."/>
            <person name="Osuna-Cruz C.M."/>
            <person name="Vancaester E."/>
            <person name="Stenow R."/>
            <person name="Vandepoele K."/>
            <person name="Ploug H."/>
            <person name="Bruchert V."/>
            <person name="Godhe A."/>
            <person name="Topel M."/>
        </authorList>
    </citation>
    <scope>NUCLEOTIDE SEQUENCE</scope>
    <source>
        <strain evidence="1">R05AC</strain>
    </source>
</reference>
<proteinExistence type="predicted"/>
<dbReference type="Proteomes" id="UP001224775">
    <property type="component" value="Unassembled WGS sequence"/>
</dbReference>
<gene>
    <name evidence="1" type="ORF">QTG54_013897</name>
</gene>
<dbReference type="AlphaFoldDB" id="A0AAD9D756"/>
<comment type="caution">
    <text evidence="1">The sequence shown here is derived from an EMBL/GenBank/DDBJ whole genome shotgun (WGS) entry which is preliminary data.</text>
</comment>
<organism evidence="1 2">
    <name type="scientific">Skeletonema marinoi</name>
    <dbReference type="NCBI Taxonomy" id="267567"/>
    <lineage>
        <taxon>Eukaryota</taxon>
        <taxon>Sar</taxon>
        <taxon>Stramenopiles</taxon>
        <taxon>Ochrophyta</taxon>
        <taxon>Bacillariophyta</taxon>
        <taxon>Coscinodiscophyceae</taxon>
        <taxon>Thalassiosirophycidae</taxon>
        <taxon>Thalassiosirales</taxon>
        <taxon>Skeletonemataceae</taxon>
        <taxon>Skeletonema</taxon>
        <taxon>Skeletonema marinoi-dohrnii complex</taxon>
    </lineage>
</organism>
<dbReference type="EMBL" id="JATAAI010000034">
    <property type="protein sequence ID" value="KAK1735283.1"/>
    <property type="molecule type" value="Genomic_DNA"/>
</dbReference>
<accession>A0AAD9D756</accession>
<keyword evidence="2" id="KW-1185">Reference proteome</keyword>
<name>A0AAD9D756_9STRA</name>
<evidence type="ECO:0000313" key="2">
    <source>
        <dbReference type="Proteomes" id="UP001224775"/>
    </source>
</evidence>
<sequence length="217" mass="23935">MENAKPGQAVELHGLQGAAHLNGTRGHLVRFLREEQRWVVSCEGDDYKVVNVKPANLKRAEPKKEYFVHPVTGQIMVPRTTSAPVTDTSIVSEGIANLHAAVLGAFYNKRKGGVVVSCGDDYMLAIEFDGPHGNGGVYGEMVFADKCTSAQAVVRKRNCQRATELGRNFLAGETVQYIDTNEIDFFSLLSKYKMQAKWDGLIDLKSGLRLYTVTIAR</sequence>
<protein>
    <submittedName>
        <fullName evidence="1">Uncharacterized protein</fullName>
    </submittedName>
</protein>